<proteinExistence type="predicted"/>
<evidence type="ECO:0000313" key="2">
    <source>
        <dbReference type="Proteomes" id="UP001055811"/>
    </source>
</evidence>
<dbReference type="Proteomes" id="UP001055811">
    <property type="component" value="Linkage Group LG05"/>
</dbReference>
<reference evidence="1 2" key="2">
    <citation type="journal article" date="2022" name="Mol. Ecol. Resour.">
        <title>The genomes of chicory, endive, great burdock and yacon provide insights into Asteraceae paleo-polyploidization history and plant inulin production.</title>
        <authorList>
            <person name="Fan W."/>
            <person name="Wang S."/>
            <person name="Wang H."/>
            <person name="Wang A."/>
            <person name="Jiang F."/>
            <person name="Liu H."/>
            <person name="Zhao H."/>
            <person name="Xu D."/>
            <person name="Zhang Y."/>
        </authorList>
    </citation>
    <scope>NUCLEOTIDE SEQUENCE [LARGE SCALE GENOMIC DNA]</scope>
    <source>
        <strain evidence="2">cv. Punajuju</strain>
        <tissue evidence="1">Leaves</tissue>
    </source>
</reference>
<keyword evidence="2" id="KW-1185">Reference proteome</keyword>
<reference evidence="2" key="1">
    <citation type="journal article" date="2022" name="Mol. Ecol. Resour.">
        <title>The genomes of chicory, endive, great burdock and yacon provide insights into Asteraceae palaeo-polyploidization history and plant inulin production.</title>
        <authorList>
            <person name="Fan W."/>
            <person name="Wang S."/>
            <person name="Wang H."/>
            <person name="Wang A."/>
            <person name="Jiang F."/>
            <person name="Liu H."/>
            <person name="Zhao H."/>
            <person name="Xu D."/>
            <person name="Zhang Y."/>
        </authorList>
    </citation>
    <scope>NUCLEOTIDE SEQUENCE [LARGE SCALE GENOMIC DNA]</scope>
    <source>
        <strain evidence="2">cv. Punajuju</strain>
    </source>
</reference>
<evidence type="ECO:0000313" key="1">
    <source>
        <dbReference type="EMBL" id="KAI3738233.1"/>
    </source>
</evidence>
<gene>
    <name evidence="1" type="ORF">L2E82_28256</name>
</gene>
<dbReference type="EMBL" id="CM042013">
    <property type="protein sequence ID" value="KAI3738233.1"/>
    <property type="molecule type" value="Genomic_DNA"/>
</dbReference>
<organism evidence="1 2">
    <name type="scientific">Cichorium intybus</name>
    <name type="common">Chicory</name>
    <dbReference type="NCBI Taxonomy" id="13427"/>
    <lineage>
        <taxon>Eukaryota</taxon>
        <taxon>Viridiplantae</taxon>
        <taxon>Streptophyta</taxon>
        <taxon>Embryophyta</taxon>
        <taxon>Tracheophyta</taxon>
        <taxon>Spermatophyta</taxon>
        <taxon>Magnoliopsida</taxon>
        <taxon>eudicotyledons</taxon>
        <taxon>Gunneridae</taxon>
        <taxon>Pentapetalae</taxon>
        <taxon>asterids</taxon>
        <taxon>campanulids</taxon>
        <taxon>Asterales</taxon>
        <taxon>Asteraceae</taxon>
        <taxon>Cichorioideae</taxon>
        <taxon>Cichorieae</taxon>
        <taxon>Cichoriinae</taxon>
        <taxon>Cichorium</taxon>
    </lineage>
</organism>
<name>A0ACB9CV34_CICIN</name>
<sequence length="100" mass="10713">MSVRLAGYPCSAEDSRAVPVLSYRSQAFPVPSNDSQAIPVPPIGSRAIPKERPGRRLDGVAGSFQHFSLLENPTTRSQVIGLVTVLAFELPSAHFLHSSA</sequence>
<accession>A0ACB9CV34</accession>
<comment type="caution">
    <text evidence="1">The sequence shown here is derived from an EMBL/GenBank/DDBJ whole genome shotgun (WGS) entry which is preliminary data.</text>
</comment>
<protein>
    <submittedName>
        <fullName evidence="1">Uncharacterized protein</fullName>
    </submittedName>
</protein>